<dbReference type="GO" id="GO:0045259">
    <property type="term" value="C:proton-transporting ATP synthase complex"/>
    <property type="evidence" value="ECO:0007669"/>
    <property type="project" value="UniProtKB-KW"/>
</dbReference>
<evidence type="ECO:0000256" key="1">
    <source>
        <dbReference type="ARBA" id="ARBA00005513"/>
    </source>
</evidence>
<feature type="coiled-coil region" evidence="15">
    <location>
        <begin position="73"/>
        <end position="107"/>
    </location>
</feature>
<reference evidence="16 17" key="1">
    <citation type="submission" date="2015-07" db="EMBL/GenBank/DDBJ databases">
        <authorList>
            <person name="Noorani M."/>
        </authorList>
    </citation>
    <scope>NUCLEOTIDE SEQUENCE [LARGE SCALE GENOMIC DNA]</scope>
    <source>
        <strain evidence="16 17">CECT 5088</strain>
    </source>
</reference>
<dbReference type="GO" id="GO:0046933">
    <property type="term" value="F:proton-transporting ATP synthase activity, rotational mechanism"/>
    <property type="evidence" value="ECO:0007669"/>
    <property type="project" value="UniProtKB-UniRule"/>
</dbReference>
<dbReference type="GO" id="GO:0046961">
    <property type="term" value="F:proton-transporting ATPase activity, rotational mechanism"/>
    <property type="evidence" value="ECO:0007669"/>
    <property type="project" value="TreeGrafter"/>
</dbReference>
<evidence type="ECO:0000256" key="8">
    <source>
        <dbReference type="ARBA" id="ARBA00023136"/>
    </source>
</evidence>
<evidence type="ECO:0000313" key="17">
    <source>
        <dbReference type="Proteomes" id="UP000048908"/>
    </source>
</evidence>
<evidence type="ECO:0000256" key="5">
    <source>
        <dbReference type="ARBA" id="ARBA00022781"/>
    </source>
</evidence>
<dbReference type="OrthoDB" id="9805716at2"/>
<dbReference type="Proteomes" id="UP000048908">
    <property type="component" value="Unassembled WGS sequence"/>
</dbReference>
<evidence type="ECO:0000256" key="13">
    <source>
        <dbReference type="HAMAP-Rule" id="MF_01398"/>
    </source>
</evidence>
<dbReference type="HAMAP" id="MF_01398">
    <property type="entry name" value="ATP_synth_b_bprime"/>
    <property type="match status" value="1"/>
</dbReference>
<evidence type="ECO:0000256" key="9">
    <source>
        <dbReference type="ARBA" id="ARBA00023310"/>
    </source>
</evidence>
<dbReference type="GO" id="GO:0012505">
    <property type="term" value="C:endomembrane system"/>
    <property type="evidence" value="ECO:0007669"/>
    <property type="project" value="UniProtKB-SubCell"/>
</dbReference>
<protein>
    <recommendedName>
        <fullName evidence="13">ATP synthase subunit b</fullName>
    </recommendedName>
    <alternativeName>
        <fullName evidence="13">ATP synthase F(0) sector subunit b</fullName>
    </alternativeName>
    <alternativeName>
        <fullName evidence="13">ATPase subunit I</fullName>
    </alternativeName>
    <alternativeName>
        <fullName evidence="13">F-type ATPase subunit b</fullName>
        <shortName evidence="13">F-ATPase subunit b</shortName>
    </alternativeName>
</protein>
<accession>A0A0M6XK50</accession>
<keyword evidence="8 13" id="KW-0472">Membrane</keyword>
<dbReference type="PANTHER" id="PTHR33445:SF1">
    <property type="entry name" value="ATP SYNTHASE SUBUNIT B"/>
    <property type="match status" value="1"/>
</dbReference>
<dbReference type="RefSeq" id="WP_055681002.1">
    <property type="nucleotide sequence ID" value="NZ_CANMUL010000003.1"/>
</dbReference>
<proteinExistence type="inferred from homology"/>
<organism evidence="16 17">
    <name type="scientific">Jannaschia rubra</name>
    <dbReference type="NCBI Taxonomy" id="282197"/>
    <lineage>
        <taxon>Bacteria</taxon>
        <taxon>Pseudomonadati</taxon>
        <taxon>Pseudomonadota</taxon>
        <taxon>Alphaproteobacteria</taxon>
        <taxon>Rhodobacterales</taxon>
        <taxon>Roseobacteraceae</taxon>
        <taxon>Jannaschia</taxon>
    </lineage>
</organism>
<keyword evidence="4 13" id="KW-0812">Transmembrane</keyword>
<dbReference type="PANTHER" id="PTHR33445">
    <property type="entry name" value="ATP SYNTHASE SUBUNIT B', CHLOROPLASTIC"/>
    <property type="match status" value="1"/>
</dbReference>
<keyword evidence="9 13" id="KW-0066">ATP synthesis</keyword>
<comment type="similarity">
    <text evidence="1 13 14">Belongs to the ATPase B chain family.</text>
</comment>
<comment type="subunit">
    <text evidence="13">F-type ATPases have 2 components, F(1) - the catalytic core - and F(0) - the membrane proton channel. F(1) has five subunits: alpha(3), beta(3), gamma(1), delta(1), epsilon(1). F(0) has three main subunits: a(1), b(2) and c(10-14). The alpha and beta chains form an alternating ring which encloses part of the gamma chain. F(1) is attached to F(0) by a central stalk formed by the gamma and epsilon chains, while a peripheral stalk is formed by the delta and b chains.</text>
</comment>
<keyword evidence="6 13" id="KW-1133">Transmembrane helix</keyword>
<comment type="subcellular location">
    <subcellularLocation>
        <location evidence="13">Cell membrane</location>
        <topology evidence="13">Single-pass membrane protein</topology>
    </subcellularLocation>
    <subcellularLocation>
        <location evidence="12">Endomembrane system</location>
        <topology evidence="12">Single-pass membrane protein</topology>
    </subcellularLocation>
</comment>
<evidence type="ECO:0000256" key="10">
    <source>
        <dbReference type="ARBA" id="ARBA00025198"/>
    </source>
</evidence>
<evidence type="ECO:0000256" key="7">
    <source>
        <dbReference type="ARBA" id="ARBA00023065"/>
    </source>
</evidence>
<comment type="function">
    <text evidence="11">Component of the F(0) channel, it forms part of the peripheral stalk, linking F(1) to F(0). The b'-subunit is a diverged and duplicated form of b found in plants and photosynthetic bacteria.</text>
</comment>
<dbReference type="InterPro" id="IPR050059">
    <property type="entry name" value="ATP_synthase_B_chain"/>
</dbReference>
<dbReference type="InterPro" id="IPR002146">
    <property type="entry name" value="ATP_synth_b/b'su_bac/chlpt"/>
</dbReference>
<keyword evidence="15" id="KW-0175">Coiled coil</keyword>
<evidence type="ECO:0000256" key="11">
    <source>
        <dbReference type="ARBA" id="ARBA00025614"/>
    </source>
</evidence>
<dbReference type="Pfam" id="PF00430">
    <property type="entry name" value="ATP-synt_B"/>
    <property type="match status" value="1"/>
</dbReference>
<evidence type="ECO:0000256" key="4">
    <source>
        <dbReference type="ARBA" id="ARBA00022692"/>
    </source>
</evidence>
<dbReference type="STRING" id="282197.SAMN04488517_101133"/>
<evidence type="ECO:0000313" key="16">
    <source>
        <dbReference type="EMBL" id="CTQ31526.1"/>
    </source>
</evidence>
<name>A0A0M6XK50_9RHOB</name>
<keyword evidence="3 13" id="KW-0138">CF(0)</keyword>
<dbReference type="NCBIfam" id="NF009988">
    <property type="entry name" value="PRK13454.1"/>
    <property type="match status" value="1"/>
</dbReference>
<dbReference type="EMBL" id="CXPG01000009">
    <property type="protein sequence ID" value="CTQ31526.1"/>
    <property type="molecule type" value="Genomic_DNA"/>
</dbReference>
<evidence type="ECO:0000256" key="12">
    <source>
        <dbReference type="ARBA" id="ARBA00037847"/>
    </source>
</evidence>
<dbReference type="CDD" id="cd06503">
    <property type="entry name" value="ATP-synt_Fo_b"/>
    <property type="match status" value="1"/>
</dbReference>
<evidence type="ECO:0000256" key="3">
    <source>
        <dbReference type="ARBA" id="ARBA00022547"/>
    </source>
</evidence>
<feature type="transmembrane region" description="Helical" evidence="13">
    <location>
        <begin position="36"/>
        <end position="55"/>
    </location>
</feature>
<dbReference type="AlphaFoldDB" id="A0A0M6XK50"/>
<sequence length="184" mass="19216">MEIEPIDLEAAGYCVNSLGSAIGMPQLCDAWFANQIFWLVVALVAIYLILTKVALPRVSATLAERSGTISNDLAAAEDLNRQATDAEKAYEKALADARAEAQRISGEARAAIKADLDAAIADADKRIAAKSAESEKQIAEVRAGAAASVAEVARDVAAEIVTALGMQADRSTIDAAVSSRVKGN</sequence>
<evidence type="ECO:0000256" key="6">
    <source>
        <dbReference type="ARBA" id="ARBA00022989"/>
    </source>
</evidence>
<keyword evidence="13" id="KW-1003">Cell membrane</keyword>
<evidence type="ECO:0000256" key="14">
    <source>
        <dbReference type="RuleBase" id="RU003848"/>
    </source>
</evidence>
<evidence type="ECO:0000256" key="15">
    <source>
        <dbReference type="SAM" id="Coils"/>
    </source>
</evidence>
<keyword evidence="7 13" id="KW-0406">Ion transport</keyword>
<keyword evidence="17" id="KW-1185">Reference proteome</keyword>
<comment type="function">
    <text evidence="10 13">F(1)F(0) ATP synthase produces ATP from ADP in the presence of a proton or sodium gradient. F-type ATPases consist of two structural domains, F(1) containing the extramembraneous catalytic core and F(0) containing the membrane proton channel, linked together by a central stalk and a peripheral stalk. During catalysis, ATP synthesis in the catalytic domain of F(1) is coupled via a rotary mechanism of the central stalk subunits to proton translocation.</text>
</comment>
<keyword evidence="2 13" id="KW-0813">Transport</keyword>
<evidence type="ECO:0000256" key="2">
    <source>
        <dbReference type="ARBA" id="ARBA00022448"/>
    </source>
</evidence>
<keyword evidence="5 13" id="KW-0375">Hydrogen ion transport</keyword>
<gene>
    <name evidence="16" type="primary">atpG_2</name>
    <name evidence="13" type="synonym">atpF</name>
    <name evidence="16" type="ORF">JAN5088_00284</name>
</gene>
<dbReference type="GO" id="GO:0005886">
    <property type="term" value="C:plasma membrane"/>
    <property type="evidence" value="ECO:0007669"/>
    <property type="project" value="UniProtKB-SubCell"/>
</dbReference>